<dbReference type="CDD" id="cd01714">
    <property type="entry name" value="ETF_beta"/>
    <property type="match status" value="1"/>
</dbReference>
<dbReference type="RefSeq" id="WP_186815659.1">
    <property type="nucleotide sequence ID" value="NZ_BJZS01000089.1"/>
</dbReference>
<accession>A0A512IFR0</accession>
<comment type="function">
    <text evidence="7">The electron transfer flavoprotein serves as a specific electron acceptor for other dehydrogenases. It transfers the electrons to the main respiratory chain via ETF-ubiquinone oxidoreductase (ETF dehydrogenase).</text>
</comment>
<dbReference type="EMBL" id="BJZS01000089">
    <property type="protein sequence ID" value="GEO96541.1"/>
    <property type="molecule type" value="Genomic_DNA"/>
</dbReference>
<dbReference type="Gene3D" id="3.40.50.620">
    <property type="entry name" value="HUPs"/>
    <property type="match status" value="1"/>
</dbReference>
<dbReference type="SMART" id="SM00893">
    <property type="entry name" value="ETF"/>
    <property type="match status" value="1"/>
</dbReference>
<sequence length="274" mass="28184">MNRPLTLVVPVKHVPDAQGERVLSGDPPVLERGPGILSELDEYALEAALQLVEASGGAEAGHRVLALTVGPADAAAALKRALQLGADAGVHVLDDALAGSDAWVTARVLAAAVERIAEEESRPVDLVLTGMASTDGETSLVPGQLADRLGLAHVGFASSLALAEDGATLTATRHTGTEVLELVAPLPALVAVTDRANTPRYPNFKAIMAAKKKPVRTWSAADLGLGPGDVGLAGSLTRVLEAVPRPPRTAGEVVVDEGEGGIRLAEFLVARKLV</sequence>
<dbReference type="Proteomes" id="UP000321103">
    <property type="component" value="Unassembled WGS sequence"/>
</dbReference>
<dbReference type="InterPro" id="IPR033948">
    <property type="entry name" value="ETF_beta_N"/>
</dbReference>
<dbReference type="SUPFAM" id="SSF52402">
    <property type="entry name" value="Adenine nucleotide alpha hydrolases-like"/>
    <property type="match status" value="1"/>
</dbReference>
<dbReference type="AlphaFoldDB" id="A0A512IFR0"/>
<organism evidence="9 10">
    <name type="scientific">Kocuria turfanensis</name>
    <dbReference type="NCBI Taxonomy" id="388357"/>
    <lineage>
        <taxon>Bacteria</taxon>
        <taxon>Bacillati</taxon>
        <taxon>Actinomycetota</taxon>
        <taxon>Actinomycetes</taxon>
        <taxon>Micrococcales</taxon>
        <taxon>Micrococcaceae</taxon>
        <taxon>Kocuria</taxon>
    </lineage>
</organism>
<keyword evidence="5" id="KW-0813">Transport</keyword>
<dbReference type="GO" id="GO:0009055">
    <property type="term" value="F:electron transfer activity"/>
    <property type="evidence" value="ECO:0007669"/>
    <property type="project" value="InterPro"/>
</dbReference>
<name>A0A512IFR0_9MICC</name>
<keyword evidence="6" id="KW-0249">Electron transport</keyword>
<dbReference type="InterPro" id="IPR014730">
    <property type="entry name" value="ETF_a/b_N"/>
</dbReference>
<evidence type="ECO:0000256" key="1">
    <source>
        <dbReference type="ARBA" id="ARBA00001974"/>
    </source>
</evidence>
<dbReference type="Pfam" id="PF01012">
    <property type="entry name" value="ETF"/>
    <property type="match status" value="1"/>
</dbReference>
<evidence type="ECO:0000256" key="5">
    <source>
        <dbReference type="ARBA" id="ARBA00022448"/>
    </source>
</evidence>
<feature type="domain" description="Electron transfer flavoprotein alpha/beta-subunit N-terminal" evidence="8">
    <location>
        <begin position="25"/>
        <end position="227"/>
    </location>
</feature>
<evidence type="ECO:0000256" key="3">
    <source>
        <dbReference type="ARBA" id="ARBA00011355"/>
    </source>
</evidence>
<dbReference type="InterPro" id="IPR014729">
    <property type="entry name" value="Rossmann-like_a/b/a_fold"/>
</dbReference>
<proteinExistence type="inferred from homology"/>
<comment type="cofactor">
    <cofactor evidence="1">
        <name>FAD</name>
        <dbReference type="ChEBI" id="CHEBI:57692"/>
    </cofactor>
</comment>
<comment type="similarity">
    <text evidence="2">Belongs to the ETF beta-subunit/FixA family.</text>
</comment>
<evidence type="ECO:0000256" key="7">
    <source>
        <dbReference type="ARBA" id="ARBA00025649"/>
    </source>
</evidence>
<keyword evidence="10" id="KW-1185">Reference proteome</keyword>
<dbReference type="PIRSF" id="PIRSF000090">
    <property type="entry name" value="Beta-ETF"/>
    <property type="match status" value="1"/>
</dbReference>
<dbReference type="InterPro" id="IPR012255">
    <property type="entry name" value="ETF_b"/>
</dbReference>
<dbReference type="STRING" id="388357.GCA_001580365_02481"/>
<evidence type="ECO:0000256" key="6">
    <source>
        <dbReference type="ARBA" id="ARBA00022982"/>
    </source>
</evidence>
<evidence type="ECO:0000313" key="9">
    <source>
        <dbReference type="EMBL" id="GEO96541.1"/>
    </source>
</evidence>
<evidence type="ECO:0000256" key="4">
    <source>
        <dbReference type="ARBA" id="ARBA00016797"/>
    </source>
</evidence>
<comment type="subunit">
    <text evidence="3">Heterodimer of an alpha and a beta subunit.</text>
</comment>
<dbReference type="PANTHER" id="PTHR21294">
    <property type="entry name" value="ELECTRON TRANSFER FLAVOPROTEIN BETA-SUBUNIT"/>
    <property type="match status" value="1"/>
</dbReference>
<gene>
    <name evidence="9" type="primary">fixA</name>
    <name evidence="9" type="ORF">KTU01_26640</name>
</gene>
<evidence type="ECO:0000259" key="8">
    <source>
        <dbReference type="SMART" id="SM00893"/>
    </source>
</evidence>
<evidence type="ECO:0000256" key="2">
    <source>
        <dbReference type="ARBA" id="ARBA00007557"/>
    </source>
</evidence>
<dbReference type="PANTHER" id="PTHR21294:SF8">
    <property type="entry name" value="ELECTRON TRANSFER FLAVOPROTEIN SUBUNIT BETA"/>
    <property type="match status" value="1"/>
</dbReference>
<protein>
    <recommendedName>
        <fullName evidence="4">Electron transfer flavoprotein subunit beta</fullName>
    </recommendedName>
</protein>
<dbReference type="GO" id="GO:0005829">
    <property type="term" value="C:cytosol"/>
    <property type="evidence" value="ECO:0007669"/>
    <property type="project" value="TreeGrafter"/>
</dbReference>
<reference evidence="9 10" key="1">
    <citation type="submission" date="2019-07" db="EMBL/GenBank/DDBJ databases">
        <title>Whole genome shotgun sequence of Kocuria turfanensis NBRC 107627.</title>
        <authorList>
            <person name="Hosoyama A."/>
            <person name="Uohara A."/>
            <person name="Ohji S."/>
            <person name="Ichikawa N."/>
        </authorList>
    </citation>
    <scope>NUCLEOTIDE SEQUENCE [LARGE SCALE GENOMIC DNA]</scope>
    <source>
        <strain evidence="9 10">NBRC 107627</strain>
    </source>
</reference>
<evidence type="ECO:0000313" key="10">
    <source>
        <dbReference type="Proteomes" id="UP000321103"/>
    </source>
</evidence>
<comment type="caution">
    <text evidence="9">The sequence shown here is derived from an EMBL/GenBank/DDBJ whole genome shotgun (WGS) entry which is preliminary data.</text>
</comment>